<dbReference type="Proteomes" id="UP000245207">
    <property type="component" value="Unassembled WGS sequence"/>
</dbReference>
<accession>A0A2U1QLB5</accession>
<feature type="region of interest" description="Disordered" evidence="1">
    <location>
        <begin position="32"/>
        <end position="106"/>
    </location>
</feature>
<name>A0A2U1QLB5_ARTAN</name>
<reference evidence="2 3" key="1">
    <citation type="journal article" date="2018" name="Mol. Plant">
        <title>The genome of Artemisia annua provides insight into the evolution of Asteraceae family and artemisinin biosynthesis.</title>
        <authorList>
            <person name="Shen Q."/>
            <person name="Zhang L."/>
            <person name="Liao Z."/>
            <person name="Wang S."/>
            <person name="Yan T."/>
            <person name="Shi P."/>
            <person name="Liu M."/>
            <person name="Fu X."/>
            <person name="Pan Q."/>
            <person name="Wang Y."/>
            <person name="Lv Z."/>
            <person name="Lu X."/>
            <person name="Zhang F."/>
            <person name="Jiang W."/>
            <person name="Ma Y."/>
            <person name="Chen M."/>
            <person name="Hao X."/>
            <person name="Li L."/>
            <person name="Tang Y."/>
            <person name="Lv G."/>
            <person name="Zhou Y."/>
            <person name="Sun X."/>
            <person name="Brodelius P.E."/>
            <person name="Rose J.K.C."/>
            <person name="Tang K."/>
        </authorList>
    </citation>
    <scope>NUCLEOTIDE SEQUENCE [LARGE SCALE GENOMIC DNA]</scope>
    <source>
        <strain evidence="3">cv. Huhao1</strain>
        <tissue evidence="2">Leaf</tissue>
    </source>
</reference>
<dbReference type="EMBL" id="PKPP01000048">
    <property type="protein sequence ID" value="PWA98804.1"/>
    <property type="molecule type" value="Genomic_DNA"/>
</dbReference>
<proteinExistence type="predicted"/>
<evidence type="ECO:0000256" key="1">
    <source>
        <dbReference type="SAM" id="MobiDB-lite"/>
    </source>
</evidence>
<protein>
    <submittedName>
        <fullName evidence="2">Uncharacterized protein</fullName>
    </submittedName>
</protein>
<comment type="caution">
    <text evidence="2">The sequence shown here is derived from an EMBL/GenBank/DDBJ whole genome shotgun (WGS) entry which is preliminary data.</text>
</comment>
<evidence type="ECO:0000313" key="2">
    <source>
        <dbReference type="EMBL" id="PWA98804.1"/>
    </source>
</evidence>
<feature type="compositionally biased region" description="Basic and acidic residues" evidence="1">
    <location>
        <begin position="92"/>
        <end position="106"/>
    </location>
</feature>
<dbReference type="AlphaFoldDB" id="A0A2U1QLB5"/>
<feature type="compositionally biased region" description="Basic and acidic residues" evidence="1">
    <location>
        <begin position="32"/>
        <end position="72"/>
    </location>
</feature>
<sequence>MKEKEAKSASKKLEDLNDDEFLELFQEAEWEKFGNKSNVEEKQKEQTGESSQKEKEKEEASPSSCKNKEHSFEFTPGGSQPSFNLGFDTPEEESKKFNKTESNEEKKQYRLLESPYINEKVSTTEELTEDEILLARSIFSMQGNEA</sequence>
<keyword evidence="3" id="KW-1185">Reference proteome</keyword>
<organism evidence="2 3">
    <name type="scientific">Artemisia annua</name>
    <name type="common">Sweet wormwood</name>
    <dbReference type="NCBI Taxonomy" id="35608"/>
    <lineage>
        <taxon>Eukaryota</taxon>
        <taxon>Viridiplantae</taxon>
        <taxon>Streptophyta</taxon>
        <taxon>Embryophyta</taxon>
        <taxon>Tracheophyta</taxon>
        <taxon>Spermatophyta</taxon>
        <taxon>Magnoliopsida</taxon>
        <taxon>eudicotyledons</taxon>
        <taxon>Gunneridae</taxon>
        <taxon>Pentapetalae</taxon>
        <taxon>asterids</taxon>
        <taxon>campanulids</taxon>
        <taxon>Asterales</taxon>
        <taxon>Asteraceae</taxon>
        <taxon>Asteroideae</taxon>
        <taxon>Anthemideae</taxon>
        <taxon>Artemisiinae</taxon>
        <taxon>Artemisia</taxon>
    </lineage>
</organism>
<gene>
    <name evidence="2" type="ORF">CTI12_AA008530</name>
</gene>
<evidence type="ECO:0000313" key="3">
    <source>
        <dbReference type="Proteomes" id="UP000245207"/>
    </source>
</evidence>